<dbReference type="HAMAP" id="MF_00271">
    <property type="entry name" value="ATP_synth_D_arch"/>
    <property type="match status" value="1"/>
</dbReference>
<evidence type="ECO:0000313" key="7">
    <source>
        <dbReference type="Proteomes" id="UP001220478"/>
    </source>
</evidence>
<evidence type="ECO:0000256" key="1">
    <source>
        <dbReference type="ARBA" id="ARBA00005850"/>
    </source>
</evidence>
<keyword evidence="2 4" id="KW-0813">Transport</keyword>
<comment type="function">
    <text evidence="4">Produces ATP from ADP in the presence of a proton gradient across the membrane.</text>
</comment>
<comment type="similarity">
    <text evidence="1 4">Belongs to the V-ATPase D subunit family.</text>
</comment>
<evidence type="ECO:0000256" key="3">
    <source>
        <dbReference type="ARBA" id="ARBA00023065"/>
    </source>
</evidence>
<feature type="coiled-coil region" evidence="5">
    <location>
        <begin position="149"/>
        <end position="176"/>
    </location>
</feature>
<keyword evidence="3 4" id="KW-0406">Ion transport</keyword>
<keyword evidence="4" id="KW-0066">ATP synthesis</keyword>
<evidence type="ECO:0000256" key="5">
    <source>
        <dbReference type="SAM" id="Coils"/>
    </source>
</evidence>
<reference evidence="6 7" key="1">
    <citation type="submission" date="2023-02" db="EMBL/GenBank/DDBJ databases">
        <title>Novel Oscillospiraceae bacterial genomes.</title>
        <authorList>
            <person name="Srinivasan S."/>
            <person name="Austin M.N."/>
            <person name="Fiedler T.L."/>
            <person name="Strenk S.M."/>
            <person name="Agnew K.J."/>
            <person name="Nagana Gowda G.A."/>
            <person name="Raftery D."/>
            <person name="Beamer M.A."/>
            <person name="Achilles S.L."/>
            <person name="Wiesenfeld H.C."/>
            <person name="Fredricks D.N."/>
            <person name="Hillier S.L."/>
        </authorList>
    </citation>
    <scope>NUCLEOTIDE SEQUENCE [LARGE SCALE GENOMIC DNA]</scope>
    <source>
        <strain evidence="6 7">CHIC02 1186E3-8</strain>
    </source>
</reference>
<keyword evidence="5" id="KW-0175">Coiled coil</keyword>
<evidence type="ECO:0000256" key="4">
    <source>
        <dbReference type="HAMAP-Rule" id="MF_00271"/>
    </source>
</evidence>
<evidence type="ECO:0000313" key="6">
    <source>
        <dbReference type="EMBL" id="WEG36011.1"/>
    </source>
</evidence>
<dbReference type="InterPro" id="IPR002699">
    <property type="entry name" value="V_ATPase_D"/>
</dbReference>
<organism evidence="6 7">
    <name type="scientific">Amygdalobacter indicium</name>
    <dbReference type="NCBI Taxonomy" id="3029272"/>
    <lineage>
        <taxon>Bacteria</taxon>
        <taxon>Bacillati</taxon>
        <taxon>Bacillota</taxon>
        <taxon>Clostridia</taxon>
        <taxon>Eubacteriales</taxon>
        <taxon>Oscillospiraceae</taxon>
        <taxon>Amygdalobacter</taxon>
    </lineage>
</organism>
<accession>A0ABY8C5N3</accession>
<proteinExistence type="inferred from homology"/>
<gene>
    <name evidence="4" type="primary">atpD</name>
    <name evidence="6" type="ORF">PYS61_02240</name>
</gene>
<name>A0ABY8C5N3_9FIRM</name>
<dbReference type="Proteomes" id="UP001220478">
    <property type="component" value="Chromosome"/>
</dbReference>
<keyword evidence="4" id="KW-0375">Hydrogen ion transport</keyword>
<keyword evidence="7" id="KW-1185">Reference proteome</keyword>
<protein>
    <recommendedName>
        <fullName evidence="4">V-type ATP synthase subunit D</fullName>
    </recommendedName>
    <alternativeName>
        <fullName evidence="4">V-ATPase subunit D</fullName>
    </alternativeName>
</protein>
<dbReference type="EMBL" id="CP118868">
    <property type="protein sequence ID" value="WEG36011.1"/>
    <property type="molecule type" value="Genomic_DNA"/>
</dbReference>
<dbReference type="PANTHER" id="PTHR11671">
    <property type="entry name" value="V-TYPE ATP SYNTHASE SUBUNIT D"/>
    <property type="match status" value="1"/>
</dbReference>
<dbReference type="Pfam" id="PF01813">
    <property type="entry name" value="ATP-synt_D"/>
    <property type="match status" value="1"/>
</dbReference>
<dbReference type="RefSeq" id="WP_315569862.1">
    <property type="nucleotide sequence ID" value="NZ_CP118866.1"/>
</dbReference>
<dbReference type="Gene3D" id="1.10.287.3240">
    <property type="match status" value="1"/>
</dbReference>
<sequence length="226" mass="25299">MARKRVSPNRMELMKLKRQLMTACKGHSMLKDKRDGLMKNFLALVDETLALRKATDSLLAQATSAMGLARATMGAKQLQEASLQKGSKLQFNVSVKRIMAVETPVFEPLVSLETTVSGRQLPYSLAGTSSELDDAVNKLAEALPSMIKLAEKEKSLELMAAEIERTRRRVNSLEHVMIPELQAMIKEIQSKLSENELANQTRLMKVKDMIVEAAIRQQRAQMQESE</sequence>
<evidence type="ECO:0000256" key="2">
    <source>
        <dbReference type="ARBA" id="ARBA00022448"/>
    </source>
</evidence>
<dbReference type="NCBIfam" id="TIGR00309">
    <property type="entry name" value="V_ATPase_subD"/>
    <property type="match status" value="1"/>
</dbReference>